<dbReference type="PANTHER" id="PTHR47150">
    <property type="entry name" value="OS12G0169200 PROTEIN"/>
    <property type="match status" value="1"/>
</dbReference>
<sequence length="237" mass="27010">MENYSLLMGAAAVMKMAVEMAAVSMEKPSGGTSPSGGVPDRLLSPGSWLRDGGGSGSRSDSDLHDMLHEDDKEMMISILCLKELEDRAKLLDQRRGSMMGCMCIPRNRTLGHEMLLYDYFTGTDLSSRLFRRRYRMRRKLFETIVKDCEANSNYFKQRRNNADTMGFSPYQKISAAMRVLAYGIPADYTDEYLRIGLQTTTDSVRMFAKMVFKFRVQSERNLIGLRILKRIAILKTH</sequence>
<comment type="caution">
    <text evidence="1">The sequence shown here is derived from an EMBL/GenBank/DDBJ whole genome shotgun (WGS) entry which is preliminary data.</text>
</comment>
<dbReference type="EMBL" id="JAUUTY010000006">
    <property type="protein sequence ID" value="KAK1616646.1"/>
    <property type="molecule type" value="Genomic_DNA"/>
</dbReference>
<evidence type="ECO:0000313" key="1">
    <source>
        <dbReference type="EMBL" id="KAK1616646.1"/>
    </source>
</evidence>
<name>A0AAD8R9R1_LOLMU</name>
<dbReference type="PANTHER" id="PTHR47150:SF6">
    <property type="entry name" value="OS01G0872900 PROTEIN"/>
    <property type="match status" value="1"/>
</dbReference>
<keyword evidence="2" id="KW-1185">Reference proteome</keyword>
<gene>
    <name evidence="1" type="ORF">QYE76_022163</name>
</gene>
<protein>
    <submittedName>
        <fullName evidence="1">Uncharacterized protein</fullName>
    </submittedName>
</protein>
<organism evidence="1 2">
    <name type="scientific">Lolium multiflorum</name>
    <name type="common">Italian ryegrass</name>
    <name type="synonym">Lolium perenne subsp. multiflorum</name>
    <dbReference type="NCBI Taxonomy" id="4521"/>
    <lineage>
        <taxon>Eukaryota</taxon>
        <taxon>Viridiplantae</taxon>
        <taxon>Streptophyta</taxon>
        <taxon>Embryophyta</taxon>
        <taxon>Tracheophyta</taxon>
        <taxon>Spermatophyta</taxon>
        <taxon>Magnoliopsida</taxon>
        <taxon>Liliopsida</taxon>
        <taxon>Poales</taxon>
        <taxon>Poaceae</taxon>
        <taxon>BOP clade</taxon>
        <taxon>Pooideae</taxon>
        <taxon>Poodae</taxon>
        <taxon>Poeae</taxon>
        <taxon>Poeae Chloroplast Group 2 (Poeae type)</taxon>
        <taxon>Loliodinae</taxon>
        <taxon>Loliinae</taxon>
        <taxon>Lolium</taxon>
    </lineage>
</organism>
<accession>A0AAD8R9R1</accession>
<proteinExistence type="predicted"/>
<evidence type="ECO:0000313" key="2">
    <source>
        <dbReference type="Proteomes" id="UP001231189"/>
    </source>
</evidence>
<dbReference type="Proteomes" id="UP001231189">
    <property type="component" value="Unassembled WGS sequence"/>
</dbReference>
<dbReference type="AlphaFoldDB" id="A0AAD8R9R1"/>
<reference evidence="1" key="1">
    <citation type="submission" date="2023-07" db="EMBL/GenBank/DDBJ databases">
        <title>A chromosome-level genome assembly of Lolium multiflorum.</title>
        <authorList>
            <person name="Chen Y."/>
            <person name="Copetti D."/>
            <person name="Kolliker R."/>
            <person name="Studer B."/>
        </authorList>
    </citation>
    <scope>NUCLEOTIDE SEQUENCE</scope>
    <source>
        <strain evidence="1">02402/16</strain>
        <tissue evidence="1">Leaf</tissue>
    </source>
</reference>